<dbReference type="RefSeq" id="XP_033678364.1">
    <property type="nucleotide sequence ID" value="XM_033835923.1"/>
</dbReference>
<evidence type="ECO:0000259" key="4">
    <source>
        <dbReference type="PROSITE" id="PS50157"/>
    </source>
</evidence>
<keyword evidence="2" id="KW-0175">Coiled coil</keyword>
<dbReference type="InterPro" id="IPR058925">
    <property type="entry name" value="zf-C2H2_AcuF"/>
</dbReference>
<feature type="region of interest" description="Disordered" evidence="3">
    <location>
        <begin position="665"/>
        <end position="791"/>
    </location>
</feature>
<evidence type="ECO:0000256" key="1">
    <source>
        <dbReference type="PROSITE-ProRule" id="PRU00042"/>
    </source>
</evidence>
<dbReference type="SMART" id="SM00355">
    <property type="entry name" value="ZnF_C2H2"/>
    <property type="match status" value="4"/>
</dbReference>
<feature type="compositionally biased region" description="Basic and acidic residues" evidence="3">
    <location>
        <begin position="571"/>
        <end position="583"/>
    </location>
</feature>
<feature type="compositionally biased region" description="Acidic residues" evidence="3">
    <location>
        <begin position="597"/>
        <end position="612"/>
    </location>
</feature>
<dbReference type="GeneID" id="54589253"/>
<dbReference type="Pfam" id="PF26082">
    <property type="entry name" value="zf-C2H2_AcuF"/>
    <property type="match status" value="1"/>
</dbReference>
<evidence type="ECO:0000256" key="2">
    <source>
        <dbReference type="SAM" id="Coils"/>
    </source>
</evidence>
<feature type="compositionally biased region" description="Polar residues" evidence="3">
    <location>
        <begin position="490"/>
        <end position="503"/>
    </location>
</feature>
<dbReference type="Pfam" id="PF26118">
    <property type="entry name" value="DUF8035"/>
    <property type="match status" value="1"/>
</dbReference>
<evidence type="ECO:0000313" key="6">
    <source>
        <dbReference type="Proteomes" id="UP000800094"/>
    </source>
</evidence>
<feature type="compositionally biased region" description="Basic residues" evidence="3">
    <location>
        <begin position="619"/>
        <end position="629"/>
    </location>
</feature>
<dbReference type="PROSITE" id="PS00028">
    <property type="entry name" value="ZINC_FINGER_C2H2_1"/>
    <property type="match status" value="1"/>
</dbReference>
<keyword evidence="1" id="KW-0863">Zinc-finger</keyword>
<feature type="region of interest" description="Disordered" evidence="3">
    <location>
        <begin position="571"/>
        <end position="653"/>
    </location>
</feature>
<feature type="compositionally biased region" description="Acidic residues" evidence="3">
    <location>
        <begin position="105"/>
        <end position="115"/>
    </location>
</feature>
<feature type="compositionally biased region" description="Basic and acidic residues" evidence="3">
    <location>
        <begin position="841"/>
        <end position="862"/>
    </location>
</feature>
<dbReference type="PANTHER" id="PTHR35391">
    <property type="entry name" value="C2H2-TYPE DOMAIN-CONTAINING PROTEIN-RELATED"/>
    <property type="match status" value="1"/>
</dbReference>
<feature type="compositionally biased region" description="Acidic residues" evidence="3">
    <location>
        <begin position="451"/>
        <end position="467"/>
    </location>
</feature>
<dbReference type="InterPro" id="IPR058348">
    <property type="entry name" value="DUF8035"/>
</dbReference>
<feature type="compositionally biased region" description="Polar residues" evidence="3">
    <location>
        <begin position="916"/>
        <end position="926"/>
    </location>
</feature>
<feature type="compositionally biased region" description="Polar residues" evidence="3">
    <location>
        <begin position="585"/>
        <end position="594"/>
    </location>
</feature>
<dbReference type="GO" id="GO:0008270">
    <property type="term" value="F:zinc ion binding"/>
    <property type="evidence" value="ECO:0007669"/>
    <property type="project" value="UniProtKB-KW"/>
</dbReference>
<evidence type="ECO:0000256" key="3">
    <source>
        <dbReference type="SAM" id="MobiDB-lite"/>
    </source>
</evidence>
<reference evidence="5" key="1">
    <citation type="journal article" date="2020" name="Stud. Mycol.">
        <title>101 Dothideomycetes genomes: a test case for predicting lifestyles and emergence of pathogens.</title>
        <authorList>
            <person name="Haridas S."/>
            <person name="Albert R."/>
            <person name="Binder M."/>
            <person name="Bloem J."/>
            <person name="Labutti K."/>
            <person name="Salamov A."/>
            <person name="Andreopoulos B."/>
            <person name="Baker S."/>
            <person name="Barry K."/>
            <person name="Bills G."/>
            <person name="Bluhm B."/>
            <person name="Cannon C."/>
            <person name="Castanera R."/>
            <person name="Culley D."/>
            <person name="Daum C."/>
            <person name="Ezra D."/>
            <person name="Gonzalez J."/>
            <person name="Henrissat B."/>
            <person name="Kuo A."/>
            <person name="Liang C."/>
            <person name="Lipzen A."/>
            <person name="Lutzoni F."/>
            <person name="Magnuson J."/>
            <person name="Mondo S."/>
            <person name="Nolan M."/>
            <person name="Ohm R."/>
            <person name="Pangilinan J."/>
            <person name="Park H.-J."/>
            <person name="Ramirez L."/>
            <person name="Alfaro M."/>
            <person name="Sun H."/>
            <person name="Tritt A."/>
            <person name="Yoshinaga Y."/>
            <person name="Zwiers L.-H."/>
            <person name="Turgeon B."/>
            <person name="Goodwin S."/>
            <person name="Spatafora J."/>
            <person name="Crous P."/>
            <person name="Grigoriev I."/>
        </authorList>
    </citation>
    <scope>NUCLEOTIDE SEQUENCE</scope>
    <source>
        <strain evidence="5">CBS 122368</strain>
    </source>
</reference>
<dbReference type="Proteomes" id="UP000800094">
    <property type="component" value="Unassembled WGS sequence"/>
</dbReference>
<feature type="domain" description="C2H2-type" evidence="4">
    <location>
        <begin position="345"/>
        <end position="369"/>
    </location>
</feature>
<dbReference type="EMBL" id="ML987205">
    <property type="protein sequence ID" value="KAF2243360.1"/>
    <property type="molecule type" value="Genomic_DNA"/>
</dbReference>
<feature type="region of interest" description="Disordered" evidence="3">
    <location>
        <begin position="105"/>
        <end position="124"/>
    </location>
</feature>
<dbReference type="PANTHER" id="PTHR35391:SF7">
    <property type="entry name" value="C2H2-TYPE DOMAIN-CONTAINING PROTEIN"/>
    <property type="match status" value="1"/>
</dbReference>
<feature type="region of interest" description="Disordered" evidence="3">
    <location>
        <begin position="952"/>
        <end position="975"/>
    </location>
</feature>
<dbReference type="OrthoDB" id="6133115at2759"/>
<feature type="compositionally biased region" description="Basic and acidic residues" evidence="3">
    <location>
        <begin position="714"/>
        <end position="733"/>
    </location>
</feature>
<organism evidence="5 6">
    <name type="scientific">Trematosphaeria pertusa</name>
    <dbReference type="NCBI Taxonomy" id="390896"/>
    <lineage>
        <taxon>Eukaryota</taxon>
        <taxon>Fungi</taxon>
        <taxon>Dikarya</taxon>
        <taxon>Ascomycota</taxon>
        <taxon>Pezizomycotina</taxon>
        <taxon>Dothideomycetes</taxon>
        <taxon>Pleosporomycetidae</taxon>
        <taxon>Pleosporales</taxon>
        <taxon>Massarineae</taxon>
        <taxon>Trematosphaeriaceae</taxon>
        <taxon>Trematosphaeria</taxon>
    </lineage>
</organism>
<feature type="compositionally biased region" description="Basic and acidic residues" evidence="3">
    <location>
        <begin position="900"/>
        <end position="915"/>
    </location>
</feature>
<gene>
    <name evidence="5" type="ORF">BU26DRAFT_609423</name>
</gene>
<dbReference type="AlphaFoldDB" id="A0A6A6I1A4"/>
<keyword evidence="1" id="KW-0479">Metal-binding</keyword>
<feature type="compositionally biased region" description="Acidic residues" evidence="3">
    <location>
        <begin position="476"/>
        <end position="486"/>
    </location>
</feature>
<keyword evidence="1" id="KW-0862">Zinc</keyword>
<feature type="coiled-coil region" evidence="2">
    <location>
        <begin position="1018"/>
        <end position="1063"/>
    </location>
</feature>
<evidence type="ECO:0000313" key="5">
    <source>
        <dbReference type="EMBL" id="KAF2243360.1"/>
    </source>
</evidence>
<name>A0A6A6I1A4_9PLEO</name>
<dbReference type="PROSITE" id="PS50157">
    <property type="entry name" value="ZINC_FINGER_C2H2_2"/>
    <property type="match status" value="1"/>
</dbReference>
<sequence length="1079" mass="120939">MASALPIFSRVNEAGAAFISLERALRDSARFAAQVRPQHIADEFDRFKIWAGNMAAHRKGRRSLEYRLRDAAHLKEELNKLLAALQDSIQTSLAIVEGNRVPWDELSDSDSDSGSDAELSDHTEGDTELKQLLGSIKTAITCLFRLSMSIRNPAPNDQSRSIITVDKSYFKEYDMQHAKAKFPSCADYLVERLGCASSGRRQYLSYREEHHQKLAKDVDLVGLEAPKTEHTSNSTEATSMPTARANSFDVLDGDDALSQTSYATSVNAAIRVPPLPKVAHEQEHFECPICFMIVSIHTVAGWKQHVYRDLHCYCCTFENCITADHLYDSRHAWFTHELEAHRTSWQCIEGCGETFSTEEKFENHIRTSHPDLGHPRMLSALKRTSAKKPSLSDEAHCPLCDQRMTLRLLQRHAARHQEQFALFALPPNLEATEDEPQDDEHQSVDMNEWQDEELSDVSDTVDAEDLADVNNPTDGDFSDASDDEDASVSRTDPQDINTSRSAIGSVPTNQWFVPGDGIDEEVIDADIQRYLGPDALVRPGFGTDEYEGRAGYWITAYRTLTAQMIQDLKTDSQRWQNERDGKSKGASQDSSTHSTPDEEVVEYESDNMEVEETPALSRKLSKKEKKKAKQAAFAWDEPEAAPGPNERKIGQDVDVAFGVRTSAVDESFADANRAPTSDAGAETNHTTRSSIYSLIEESDKYKNIQSQPKGILRRPAERFPEDPEPIREGHDPYRPPTPPSPSATASPSGPPKSILRKPTEEFPEDPFPIREGVAPLNDASKDDDSIPPEARWTKIDRRLVNPEALEEAKERFEERLDCVIVLRVLRREEIQKLADRTKEIREGREAGKRDQEVASSKGKEAAVDAESVSGDELTFSYTDPAGMYRDTEPAWRRPLSGNIGDDKDSLVDRLGRPSHTDSTGFSSTNDPSRDVQRGALAVKDAQSDTHNILRDRQQQMKTEQAPETESGLRSGEVPDGTAKAAMFSFLSDPAREDLMSNAARLQIELENTPNGTRGTMKYERTRKQYELAELELRLYDIEAFSTRAQANHTIANLQLQISNLKRDLLKYPGKREDGQDIKT</sequence>
<feature type="region of interest" description="Disordered" evidence="3">
    <location>
        <begin position="451"/>
        <end position="503"/>
    </location>
</feature>
<protein>
    <recommendedName>
        <fullName evidence="4">C2H2-type domain-containing protein</fullName>
    </recommendedName>
</protein>
<feature type="region of interest" description="Disordered" evidence="3">
    <location>
        <begin position="841"/>
        <end position="930"/>
    </location>
</feature>
<keyword evidence="6" id="KW-1185">Reference proteome</keyword>
<accession>A0A6A6I1A4</accession>
<proteinExistence type="predicted"/>
<dbReference type="InterPro" id="IPR013087">
    <property type="entry name" value="Znf_C2H2_type"/>
</dbReference>
<feature type="compositionally biased region" description="Polar residues" evidence="3">
    <location>
        <begin position="683"/>
        <end position="692"/>
    </location>
</feature>